<dbReference type="InterPro" id="IPR004197">
    <property type="entry name" value="Cellulase_Ig-like"/>
</dbReference>
<dbReference type="AlphaFoldDB" id="A0A7W7GW47"/>
<keyword evidence="2" id="KW-0378">Hydrolase</keyword>
<dbReference type="SUPFAM" id="SSF81296">
    <property type="entry name" value="E set domains"/>
    <property type="match status" value="1"/>
</dbReference>
<name>A0A7W7GW47_9ACTN</name>
<comment type="caution">
    <text evidence="9">The sequence shown here is derived from an EMBL/GenBank/DDBJ whole genome shotgun (WGS) entry which is preliminary data.</text>
</comment>
<dbReference type="GO" id="GO:0000272">
    <property type="term" value="P:polysaccharide catabolic process"/>
    <property type="evidence" value="ECO:0007669"/>
    <property type="project" value="UniProtKB-KW"/>
</dbReference>
<keyword evidence="10" id="KW-1185">Reference proteome</keyword>
<dbReference type="InterPro" id="IPR001701">
    <property type="entry name" value="Glyco_hydro_9"/>
</dbReference>
<dbReference type="Proteomes" id="UP000546162">
    <property type="component" value="Unassembled WGS sequence"/>
</dbReference>
<dbReference type="SUPFAM" id="SSF48208">
    <property type="entry name" value="Six-hairpin glycosidases"/>
    <property type="match status" value="1"/>
</dbReference>
<dbReference type="InterPro" id="IPR014756">
    <property type="entry name" value="Ig_E-set"/>
</dbReference>
<feature type="signal peptide" evidence="6">
    <location>
        <begin position="1"/>
        <end position="22"/>
    </location>
</feature>
<evidence type="ECO:0000256" key="3">
    <source>
        <dbReference type="ARBA" id="ARBA00023277"/>
    </source>
</evidence>
<comment type="similarity">
    <text evidence="1">Belongs to the glycosyl hydrolase 9 (cellulase E) family.</text>
</comment>
<protein>
    <recommendedName>
        <fullName evidence="11">Cellulase-like Ig domain-containing protein</fullName>
    </recommendedName>
</protein>
<dbReference type="InterPro" id="IPR008928">
    <property type="entry name" value="6-hairpin_glycosidase_sf"/>
</dbReference>
<evidence type="ECO:0000313" key="10">
    <source>
        <dbReference type="Proteomes" id="UP000546162"/>
    </source>
</evidence>
<dbReference type="EMBL" id="JACHNB010000001">
    <property type="protein sequence ID" value="MBB4739252.1"/>
    <property type="molecule type" value="Genomic_DNA"/>
</dbReference>
<dbReference type="PROSITE" id="PS51257">
    <property type="entry name" value="PROKAR_LIPOPROTEIN"/>
    <property type="match status" value="1"/>
</dbReference>
<dbReference type="CDD" id="cd02850">
    <property type="entry name" value="E_set_Cellulase_N"/>
    <property type="match status" value="1"/>
</dbReference>
<reference evidence="9 10" key="1">
    <citation type="submission" date="2020-08" db="EMBL/GenBank/DDBJ databases">
        <title>Sequencing the genomes of 1000 actinobacteria strains.</title>
        <authorList>
            <person name="Klenk H.-P."/>
        </authorList>
    </citation>
    <scope>NUCLEOTIDE SEQUENCE [LARGE SCALE GENOMIC DNA]</scope>
    <source>
        <strain evidence="9 10">DSM 45809</strain>
    </source>
</reference>
<gene>
    <name evidence="9" type="ORF">BJY16_002711</name>
</gene>
<evidence type="ECO:0000313" key="9">
    <source>
        <dbReference type="EMBL" id="MBB4739252.1"/>
    </source>
</evidence>
<feature type="domain" description="Cellulase Ig-like" evidence="8">
    <location>
        <begin position="29"/>
        <end position="109"/>
    </location>
</feature>
<dbReference type="GO" id="GO:0008810">
    <property type="term" value="F:cellulase activity"/>
    <property type="evidence" value="ECO:0007669"/>
    <property type="project" value="InterPro"/>
</dbReference>
<evidence type="ECO:0000256" key="4">
    <source>
        <dbReference type="ARBA" id="ARBA00023295"/>
    </source>
</evidence>
<evidence type="ECO:0000256" key="6">
    <source>
        <dbReference type="SAM" id="SignalP"/>
    </source>
</evidence>
<evidence type="ECO:0000256" key="2">
    <source>
        <dbReference type="ARBA" id="ARBA00022801"/>
    </source>
</evidence>
<organism evidence="9 10">
    <name type="scientific">Actinoplanes octamycinicus</name>
    <dbReference type="NCBI Taxonomy" id="135948"/>
    <lineage>
        <taxon>Bacteria</taxon>
        <taxon>Bacillati</taxon>
        <taxon>Actinomycetota</taxon>
        <taxon>Actinomycetes</taxon>
        <taxon>Micromonosporales</taxon>
        <taxon>Micromonosporaceae</taxon>
        <taxon>Actinoplanes</taxon>
    </lineage>
</organism>
<dbReference type="Pfam" id="PF00759">
    <property type="entry name" value="Glyco_hydro_9"/>
    <property type="match status" value="1"/>
</dbReference>
<sequence length="594" mass="62942">MSLRRWCPPLLLLVLLTTACDAPRPDLPTAQVRVDQVGWTTGETKIALLLAPQDAAGATATVVDEDGDTVLRVTAGPSRGAWNPRYRAINPLDLTALRGSGTFRVRLNDRVHASSPPFRIGPAAQLYPPLVTGAVHYFQAHRDGPDQVDGPWQRSPAHRADEAATVYRTPADDDAGLESTGDTADVSGGWFDAGDYLKFTHTTAYALVIMQIVQRDGPASPALAAEIEHGLAWLGRMYRDGVLYTQVGVAGNGHFLGDHDAWRLPEADDELAVQPGDRRYYQRYRPVFRAAEPGQPISPNLAGRVAAAFALAAQREAAADPDRARSHLDTAAAILGQADTGFDGDPVTTVPRSFYPEESWTDDLTLGAAELALAGTALGDGRTGDWTGQAARWAEDTGGGDDGLTVYDVDALAAAELYRLTPEPSLAADLRDRLDRAAAAAGADPMGAAAGSGGPDYTARQLGWAATAGLYRRMTGDDRYADFATAQRSVALGRNGWGVSLVIGAGATFPRCPHDQIGTLTGVPMTGGVVNGPNAADRVESLEQATPDTLCSAGSYADFDRPDAQYVDDMRVSATNEPSIDFTATGMLAFALVR</sequence>
<dbReference type="RefSeq" id="WP_185039819.1">
    <property type="nucleotide sequence ID" value="NZ_BAABFG010000005.1"/>
</dbReference>
<proteinExistence type="inferred from homology"/>
<accession>A0A7W7GW47</accession>
<evidence type="ECO:0000256" key="1">
    <source>
        <dbReference type="ARBA" id="ARBA00007072"/>
    </source>
</evidence>
<dbReference type="Pfam" id="PF02927">
    <property type="entry name" value="CelD_N"/>
    <property type="match status" value="1"/>
</dbReference>
<evidence type="ECO:0000259" key="7">
    <source>
        <dbReference type="Pfam" id="PF00759"/>
    </source>
</evidence>
<feature type="chain" id="PRO_5039145196" description="Cellulase-like Ig domain-containing protein" evidence="6">
    <location>
        <begin position="23"/>
        <end position="594"/>
    </location>
</feature>
<dbReference type="Gene3D" id="2.60.40.10">
    <property type="entry name" value="Immunoglobulins"/>
    <property type="match status" value="1"/>
</dbReference>
<keyword evidence="6" id="KW-0732">Signal</keyword>
<feature type="domain" description="Glycoside hydrolase family 9" evidence="7">
    <location>
        <begin position="127"/>
        <end position="585"/>
    </location>
</feature>
<evidence type="ECO:0008006" key="11">
    <source>
        <dbReference type="Google" id="ProtNLM"/>
    </source>
</evidence>
<dbReference type="InterPro" id="IPR013783">
    <property type="entry name" value="Ig-like_fold"/>
</dbReference>
<keyword evidence="3" id="KW-0119">Carbohydrate metabolism</keyword>
<dbReference type="PANTHER" id="PTHR22298">
    <property type="entry name" value="ENDO-1,4-BETA-GLUCANASE"/>
    <property type="match status" value="1"/>
</dbReference>
<dbReference type="InterPro" id="IPR012341">
    <property type="entry name" value="6hp_glycosidase-like_sf"/>
</dbReference>
<dbReference type="Gene3D" id="1.50.10.10">
    <property type="match status" value="1"/>
</dbReference>
<evidence type="ECO:0000259" key="8">
    <source>
        <dbReference type="Pfam" id="PF02927"/>
    </source>
</evidence>
<keyword evidence="4" id="KW-0326">Glycosidase</keyword>
<keyword evidence="5" id="KW-0624">Polysaccharide degradation</keyword>
<evidence type="ECO:0000256" key="5">
    <source>
        <dbReference type="ARBA" id="ARBA00023326"/>
    </source>
</evidence>